<evidence type="ECO:0000256" key="4">
    <source>
        <dbReference type="ARBA" id="ARBA00022777"/>
    </source>
</evidence>
<evidence type="ECO:0000256" key="3">
    <source>
        <dbReference type="ARBA" id="ARBA00022741"/>
    </source>
</evidence>
<accession>A0A6A5HMA1</accession>
<reference evidence="9 10" key="1">
    <citation type="submission" date="2019-12" db="EMBL/GenBank/DDBJ databases">
        <title>Chromosome-level assembly of the Caenorhabditis remanei genome.</title>
        <authorList>
            <person name="Teterina A.A."/>
            <person name="Willis J.H."/>
            <person name="Phillips P.C."/>
        </authorList>
    </citation>
    <scope>NUCLEOTIDE SEQUENCE [LARGE SCALE GENOMIC DNA]</scope>
    <source>
        <strain evidence="9 10">PX506</strain>
        <tissue evidence="9">Whole organism</tissue>
    </source>
</reference>
<keyword evidence="5 6" id="KW-0067">ATP-binding</keyword>
<dbReference type="EMBL" id="WUAV01000002">
    <property type="protein sequence ID" value="KAF1767557.1"/>
    <property type="molecule type" value="Genomic_DNA"/>
</dbReference>
<dbReference type="CTD" id="9826394"/>
<dbReference type="KEGG" id="crq:GCK72_007516"/>
<comment type="similarity">
    <text evidence="7">Belongs to the protein kinase superfamily.</text>
</comment>
<evidence type="ECO:0000256" key="1">
    <source>
        <dbReference type="ARBA" id="ARBA00022527"/>
    </source>
</evidence>
<dbReference type="RefSeq" id="XP_003100052.2">
    <property type="nucleotide sequence ID" value="XM_003100004.2"/>
</dbReference>
<dbReference type="PANTHER" id="PTHR24346:SF82">
    <property type="entry name" value="KP78A-RELATED"/>
    <property type="match status" value="1"/>
</dbReference>
<dbReference type="PANTHER" id="PTHR24346">
    <property type="entry name" value="MAP/MICROTUBULE AFFINITY-REGULATING KINASE"/>
    <property type="match status" value="1"/>
</dbReference>
<dbReference type="AlphaFoldDB" id="A0A6A5HMA1"/>
<evidence type="ECO:0000259" key="8">
    <source>
        <dbReference type="PROSITE" id="PS50011"/>
    </source>
</evidence>
<dbReference type="GeneID" id="9826394"/>
<organism evidence="9 10">
    <name type="scientific">Caenorhabditis remanei</name>
    <name type="common">Caenorhabditis vulgaris</name>
    <dbReference type="NCBI Taxonomy" id="31234"/>
    <lineage>
        <taxon>Eukaryota</taxon>
        <taxon>Metazoa</taxon>
        <taxon>Ecdysozoa</taxon>
        <taxon>Nematoda</taxon>
        <taxon>Chromadorea</taxon>
        <taxon>Rhabditida</taxon>
        <taxon>Rhabditina</taxon>
        <taxon>Rhabditomorpha</taxon>
        <taxon>Rhabditoidea</taxon>
        <taxon>Rhabditidae</taxon>
        <taxon>Peloderinae</taxon>
        <taxon>Caenorhabditis</taxon>
    </lineage>
</organism>
<dbReference type="GO" id="GO:0000226">
    <property type="term" value="P:microtubule cytoskeleton organization"/>
    <property type="evidence" value="ECO:0007669"/>
    <property type="project" value="TreeGrafter"/>
</dbReference>
<dbReference type="SUPFAM" id="SSF56112">
    <property type="entry name" value="Protein kinase-like (PK-like)"/>
    <property type="match status" value="1"/>
</dbReference>
<protein>
    <recommendedName>
        <fullName evidence="8">Protein kinase domain-containing protein</fullName>
    </recommendedName>
</protein>
<keyword evidence="1 7" id="KW-0723">Serine/threonine-protein kinase</keyword>
<sequence length="288" mass="33126">MPPTSASARLDLSLLPYKMVRKIGSGSFGEVYLMEDRVNPDIKVAAKMISKSKRMKAHKEFLIHKELSDVGHENVIRILEMGKSPDFHYLYLEYAECGDLFDRIPMNSSMRPPMARKYFKQLITGLKFIHGQGVVHRDIKPENLLIGYGDILKICDFGHATKYLRTGIEVLLAPEVGTVEYAAPENYGPEHRGPPLDVWAAGVTLMTMVVGEYLWKKADVDCREYRKWISGKSLTKYNPFRRMNSVLFKLLRQILTDDVDQRLTLDEIENNPWVRLNKDVEYDVITIE</sequence>
<dbReference type="InterPro" id="IPR011009">
    <property type="entry name" value="Kinase-like_dom_sf"/>
</dbReference>
<evidence type="ECO:0000256" key="6">
    <source>
        <dbReference type="PROSITE-ProRule" id="PRU10141"/>
    </source>
</evidence>
<evidence type="ECO:0000313" key="10">
    <source>
        <dbReference type="Proteomes" id="UP000483820"/>
    </source>
</evidence>
<dbReference type="InterPro" id="IPR017441">
    <property type="entry name" value="Protein_kinase_ATP_BS"/>
</dbReference>
<evidence type="ECO:0000256" key="5">
    <source>
        <dbReference type="ARBA" id="ARBA00022840"/>
    </source>
</evidence>
<proteinExistence type="inferred from homology"/>
<keyword evidence="2" id="KW-0808">Transferase</keyword>
<feature type="domain" description="Protein kinase" evidence="8">
    <location>
        <begin position="17"/>
        <end position="274"/>
    </location>
</feature>
<dbReference type="GO" id="GO:0035556">
    <property type="term" value="P:intracellular signal transduction"/>
    <property type="evidence" value="ECO:0007669"/>
    <property type="project" value="TreeGrafter"/>
</dbReference>
<evidence type="ECO:0000256" key="2">
    <source>
        <dbReference type="ARBA" id="ARBA00022679"/>
    </source>
</evidence>
<dbReference type="PROSITE" id="PS00108">
    <property type="entry name" value="PROTEIN_KINASE_ST"/>
    <property type="match status" value="1"/>
</dbReference>
<evidence type="ECO:0000313" key="9">
    <source>
        <dbReference type="EMBL" id="KAF1767557.1"/>
    </source>
</evidence>
<feature type="binding site" evidence="6">
    <location>
        <position position="47"/>
    </location>
    <ligand>
        <name>ATP</name>
        <dbReference type="ChEBI" id="CHEBI:30616"/>
    </ligand>
</feature>
<dbReference type="Proteomes" id="UP000483820">
    <property type="component" value="Chromosome II"/>
</dbReference>
<dbReference type="GO" id="GO:0005524">
    <property type="term" value="F:ATP binding"/>
    <property type="evidence" value="ECO:0007669"/>
    <property type="project" value="UniProtKB-UniRule"/>
</dbReference>
<dbReference type="PROSITE" id="PS00107">
    <property type="entry name" value="PROTEIN_KINASE_ATP"/>
    <property type="match status" value="1"/>
</dbReference>
<evidence type="ECO:0000256" key="7">
    <source>
        <dbReference type="RuleBase" id="RU000304"/>
    </source>
</evidence>
<dbReference type="PROSITE" id="PS50011">
    <property type="entry name" value="PROTEIN_KINASE_DOM"/>
    <property type="match status" value="1"/>
</dbReference>
<keyword evidence="3 6" id="KW-0547">Nucleotide-binding</keyword>
<dbReference type="SMART" id="SM00220">
    <property type="entry name" value="S_TKc"/>
    <property type="match status" value="1"/>
</dbReference>
<name>A0A6A5HMA1_CAERE</name>
<dbReference type="GO" id="GO:0050321">
    <property type="term" value="F:tau-protein kinase activity"/>
    <property type="evidence" value="ECO:0007669"/>
    <property type="project" value="TreeGrafter"/>
</dbReference>
<dbReference type="Pfam" id="PF00069">
    <property type="entry name" value="Pkinase"/>
    <property type="match status" value="1"/>
</dbReference>
<dbReference type="GO" id="GO:0005737">
    <property type="term" value="C:cytoplasm"/>
    <property type="evidence" value="ECO:0007669"/>
    <property type="project" value="TreeGrafter"/>
</dbReference>
<dbReference type="Gene3D" id="1.10.510.10">
    <property type="entry name" value="Transferase(Phosphotransferase) domain 1"/>
    <property type="match status" value="1"/>
</dbReference>
<keyword evidence="4" id="KW-0418">Kinase</keyword>
<comment type="caution">
    <text evidence="9">The sequence shown here is derived from an EMBL/GenBank/DDBJ whole genome shotgun (WGS) entry which is preliminary data.</text>
</comment>
<gene>
    <name evidence="9" type="ORF">GCK72_007516</name>
</gene>
<dbReference type="InterPro" id="IPR000719">
    <property type="entry name" value="Prot_kinase_dom"/>
</dbReference>
<dbReference type="InterPro" id="IPR008271">
    <property type="entry name" value="Ser/Thr_kinase_AS"/>
</dbReference>